<name>A0A849BK95_9ACTN</name>
<gene>
    <name evidence="2" type="ORF">HLB09_01140</name>
</gene>
<comment type="caution">
    <text evidence="2">The sequence shown here is derived from an EMBL/GenBank/DDBJ whole genome shotgun (WGS) entry which is preliminary data.</text>
</comment>
<reference evidence="2 3" key="1">
    <citation type="submission" date="2020-05" db="EMBL/GenBank/DDBJ databases">
        <title>MicrobeNet Type strains.</title>
        <authorList>
            <person name="Nicholson A.C."/>
        </authorList>
    </citation>
    <scope>NUCLEOTIDE SEQUENCE [LARGE SCALE GENOMIC DNA]</scope>
    <source>
        <strain evidence="2 3">JCM 14547</strain>
    </source>
</reference>
<evidence type="ECO:0000256" key="1">
    <source>
        <dbReference type="SAM" id="MobiDB-lite"/>
    </source>
</evidence>
<evidence type="ECO:0000313" key="2">
    <source>
        <dbReference type="EMBL" id="NNH21713.1"/>
    </source>
</evidence>
<organism evidence="2 3">
    <name type="scientific">Pseudokineococcus marinus</name>
    <dbReference type="NCBI Taxonomy" id="351215"/>
    <lineage>
        <taxon>Bacteria</taxon>
        <taxon>Bacillati</taxon>
        <taxon>Actinomycetota</taxon>
        <taxon>Actinomycetes</taxon>
        <taxon>Kineosporiales</taxon>
        <taxon>Kineosporiaceae</taxon>
        <taxon>Pseudokineococcus</taxon>
    </lineage>
</organism>
<sequence length="114" mass="11953">MATTARQVRSRVREQMARQMAAREESALAVATAWDKVEKARARTTAAEDAARAAVVDAGSTFSLPDLADLSGVPLADLRRLARGARATADSNPAATTDDVNVNQEQSATDTPAG</sequence>
<protein>
    <submittedName>
        <fullName evidence="2">Uncharacterized protein</fullName>
    </submittedName>
</protein>
<dbReference type="RefSeq" id="WP_171201581.1">
    <property type="nucleotide sequence ID" value="NZ_BAAANP010000046.1"/>
</dbReference>
<proteinExistence type="predicted"/>
<dbReference type="AlphaFoldDB" id="A0A849BK95"/>
<feature type="region of interest" description="Disordered" evidence="1">
    <location>
        <begin position="84"/>
        <end position="114"/>
    </location>
</feature>
<dbReference type="EMBL" id="JABEMA010000006">
    <property type="protein sequence ID" value="NNH21713.1"/>
    <property type="molecule type" value="Genomic_DNA"/>
</dbReference>
<feature type="compositionally biased region" description="Polar residues" evidence="1">
    <location>
        <begin position="89"/>
        <end position="114"/>
    </location>
</feature>
<keyword evidence="3" id="KW-1185">Reference proteome</keyword>
<accession>A0A849BK95</accession>
<dbReference type="Proteomes" id="UP000555552">
    <property type="component" value="Unassembled WGS sequence"/>
</dbReference>
<evidence type="ECO:0000313" key="3">
    <source>
        <dbReference type="Proteomes" id="UP000555552"/>
    </source>
</evidence>